<dbReference type="Proteomes" id="UP001500909">
    <property type="component" value="Unassembled WGS sequence"/>
</dbReference>
<dbReference type="InterPro" id="IPR027383">
    <property type="entry name" value="Znf_put"/>
</dbReference>
<evidence type="ECO:0000256" key="1">
    <source>
        <dbReference type="ARBA" id="ARBA00023015"/>
    </source>
</evidence>
<evidence type="ECO:0000259" key="5">
    <source>
        <dbReference type="Pfam" id="PF13490"/>
    </source>
</evidence>
<evidence type="ECO:0000313" key="6">
    <source>
        <dbReference type="EMBL" id="GAA0453564.1"/>
    </source>
</evidence>
<organism evidence="6 7">
    <name type="scientific">Streptomyces olivaceiscleroticus</name>
    <dbReference type="NCBI Taxonomy" id="68245"/>
    <lineage>
        <taxon>Bacteria</taxon>
        <taxon>Bacillati</taxon>
        <taxon>Actinomycetota</taxon>
        <taxon>Actinomycetes</taxon>
        <taxon>Kitasatosporales</taxon>
        <taxon>Streptomycetaceae</taxon>
        <taxon>Streptomyces</taxon>
    </lineage>
</organism>
<feature type="domain" description="Putative zinc-finger" evidence="5">
    <location>
        <begin position="16"/>
        <end position="43"/>
    </location>
</feature>
<dbReference type="EMBL" id="BAAABY010000010">
    <property type="protein sequence ID" value="GAA0453564.1"/>
    <property type="molecule type" value="Genomic_DNA"/>
</dbReference>
<keyword evidence="1" id="KW-0805">Transcription regulation</keyword>
<dbReference type="Gene3D" id="1.10.10.1320">
    <property type="entry name" value="Anti-sigma factor, zinc-finger domain"/>
    <property type="match status" value="1"/>
</dbReference>
<evidence type="ECO:0000313" key="7">
    <source>
        <dbReference type="Proteomes" id="UP001500909"/>
    </source>
</evidence>
<comment type="caution">
    <text evidence="6">The sequence shown here is derived from an EMBL/GenBank/DDBJ whole genome shotgun (WGS) entry which is preliminary data.</text>
</comment>
<keyword evidence="4" id="KW-0472">Membrane</keyword>
<keyword evidence="4" id="KW-0812">Transmembrane</keyword>
<proteinExistence type="predicted"/>
<name>A0ABP3JHE3_9ACTN</name>
<dbReference type="RefSeq" id="WP_346094242.1">
    <property type="nucleotide sequence ID" value="NZ_BAAABY010000010.1"/>
</dbReference>
<evidence type="ECO:0000256" key="2">
    <source>
        <dbReference type="ARBA" id="ARBA00023163"/>
    </source>
</evidence>
<protein>
    <submittedName>
        <fullName evidence="6">Anti-sigma U factor RsuA</fullName>
    </submittedName>
</protein>
<evidence type="ECO:0000256" key="4">
    <source>
        <dbReference type="SAM" id="Phobius"/>
    </source>
</evidence>
<keyword evidence="7" id="KW-1185">Reference proteome</keyword>
<evidence type="ECO:0000256" key="3">
    <source>
        <dbReference type="SAM" id="MobiDB-lite"/>
    </source>
</evidence>
<sequence>MNRPHPSAEPADHTDVGAYALGVLDAAHAARFEEHLAGCDRCAAELDGLLGLGPLLAGLADDGTGTGTPPSEATLVPTPSRRVLSGLLSEVAAVRRRGRRRRLALVAAAVALIVGGPLATLAVTGDAPRQPTRTAGPAEQMYDSGRDKHTAVDPVTKVAAGVAMADRPWGTSVALRLGNVKGPLTCSLIAIGKDGAEQTVTTWAVPYGGYGIKGGTTKWSRQPLYTNGGAAMSRAAIDRFEIRTLTGKRLAAVDV</sequence>
<dbReference type="Pfam" id="PF13490">
    <property type="entry name" value="zf-HC2"/>
    <property type="match status" value="1"/>
</dbReference>
<feature type="region of interest" description="Disordered" evidence="3">
    <location>
        <begin position="126"/>
        <end position="149"/>
    </location>
</feature>
<gene>
    <name evidence="6" type="primary">rsuA</name>
    <name evidence="6" type="ORF">GCM10010361_17080</name>
</gene>
<dbReference type="InterPro" id="IPR041916">
    <property type="entry name" value="Anti_sigma_zinc_sf"/>
</dbReference>
<keyword evidence="4" id="KW-1133">Transmembrane helix</keyword>
<keyword evidence="2" id="KW-0804">Transcription</keyword>
<reference evidence="7" key="1">
    <citation type="journal article" date="2019" name="Int. J. Syst. Evol. Microbiol.">
        <title>The Global Catalogue of Microorganisms (GCM) 10K type strain sequencing project: providing services to taxonomists for standard genome sequencing and annotation.</title>
        <authorList>
            <consortium name="The Broad Institute Genomics Platform"/>
            <consortium name="The Broad Institute Genome Sequencing Center for Infectious Disease"/>
            <person name="Wu L."/>
            <person name="Ma J."/>
        </authorList>
    </citation>
    <scope>NUCLEOTIDE SEQUENCE [LARGE SCALE GENOMIC DNA]</scope>
    <source>
        <strain evidence="7">JCM 4805</strain>
    </source>
</reference>
<feature type="transmembrane region" description="Helical" evidence="4">
    <location>
        <begin position="103"/>
        <end position="123"/>
    </location>
</feature>
<accession>A0ABP3JHE3</accession>